<feature type="transmembrane region" description="Helical" evidence="1">
    <location>
        <begin position="179"/>
        <end position="196"/>
    </location>
</feature>
<dbReference type="EMBL" id="JAHUZB010000001">
    <property type="protein sequence ID" value="MBV7389344.1"/>
    <property type="molecule type" value="Genomic_DNA"/>
</dbReference>
<evidence type="ECO:0000313" key="2">
    <source>
        <dbReference type="EMBL" id="MBV7389344.1"/>
    </source>
</evidence>
<feature type="transmembrane region" description="Helical" evidence="1">
    <location>
        <begin position="124"/>
        <end position="141"/>
    </location>
</feature>
<feature type="transmembrane region" description="Helical" evidence="1">
    <location>
        <begin position="95"/>
        <end position="112"/>
    </location>
</feature>
<accession>A0ABS6T8W8</accession>
<feature type="transmembrane region" description="Helical" evidence="1">
    <location>
        <begin position="21"/>
        <end position="41"/>
    </location>
</feature>
<evidence type="ECO:0008006" key="4">
    <source>
        <dbReference type="Google" id="ProtNLM"/>
    </source>
</evidence>
<feature type="transmembrane region" description="Helical" evidence="1">
    <location>
        <begin position="495"/>
        <end position="514"/>
    </location>
</feature>
<dbReference type="RefSeq" id="WP_218324409.1">
    <property type="nucleotide sequence ID" value="NZ_JAHUZB010000001.1"/>
</dbReference>
<evidence type="ECO:0000256" key="1">
    <source>
        <dbReference type="SAM" id="Phobius"/>
    </source>
</evidence>
<feature type="transmembrane region" description="Helical" evidence="1">
    <location>
        <begin position="202"/>
        <end position="220"/>
    </location>
</feature>
<keyword evidence="1" id="KW-0812">Transmembrane</keyword>
<keyword evidence="1" id="KW-1133">Transmembrane helix</keyword>
<reference evidence="2 3" key="1">
    <citation type="submission" date="2021-06" db="EMBL/GenBank/DDBJ databases">
        <title>Enterococcus alishanensis sp. nov., a novel lactic acid bacterium isolated from fresh coffee beans.</title>
        <authorList>
            <person name="Chen Y.-S."/>
        </authorList>
    </citation>
    <scope>NUCLEOTIDE SEQUENCE [LARGE SCALE GENOMIC DNA]</scope>
    <source>
        <strain evidence="2 3">ALS3</strain>
    </source>
</reference>
<comment type="caution">
    <text evidence="2">The sequence shown here is derived from an EMBL/GenBank/DDBJ whole genome shotgun (WGS) entry which is preliminary data.</text>
</comment>
<organism evidence="2 3">
    <name type="scientific">Enterococcus alishanensis</name>
    <dbReference type="NCBI Taxonomy" id="1303817"/>
    <lineage>
        <taxon>Bacteria</taxon>
        <taxon>Bacillati</taxon>
        <taxon>Bacillota</taxon>
        <taxon>Bacilli</taxon>
        <taxon>Lactobacillales</taxon>
        <taxon>Enterococcaceae</taxon>
        <taxon>Enterococcus</taxon>
    </lineage>
</organism>
<name>A0ABS6T8W8_9ENTE</name>
<keyword evidence="1" id="KW-0472">Membrane</keyword>
<keyword evidence="3" id="KW-1185">Reference proteome</keyword>
<protein>
    <recommendedName>
        <fullName evidence="4">Glucosyltransferase</fullName>
    </recommendedName>
</protein>
<feature type="transmembrane region" description="Helical" evidence="1">
    <location>
        <begin position="526"/>
        <end position="546"/>
    </location>
</feature>
<dbReference type="Proteomes" id="UP000774130">
    <property type="component" value="Unassembled WGS sequence"/>
</dbReference>
<feature type="transmembrane region" description="Helical" evidence="1">
    <location>
        <begin position="153"/>
        <end position="170"/>
    </location>
</feature>
<gene>
    <name evidence="2" type="ORF">KUA55_01520</name>
</gene>
<evidence type="ECO:0000313" key="3">
    <source>
        <dbReference type="Proteomes" id="UP000774130"/>
    </source>
</evidence>
<sequence>MNVVDWGKKVSFEKFKSKKNLFFFIVLLLLVVLRLGLYLNADYFANLYGSYDDGHYIHLADELISGNWLGDYNATTLSKGISYALFLAGSYKLHLPYSLSFGLLQIFAAFLAAQCFKPIVKSQLFFSGIFIFFLYSPITFMDEYSTRIYRNALVVPVAVIIIACTIGIYLRRDGSIKKFALWMSGLVVALPFFWYLREDSIWIFPFVAGGLFFAIVQLILTQQKQQPVIDVMRRKIAKSFITKILPKILVCALPFISILVTTKILVAINDQHYGVAMVNDRSDGEFVTLMSYLIRLDDGTDLNQKDNKIWITRQAVKKAEQVSPTLQKMKVNTNWIFTDSVWATADKQVSGDYFFWGFREALKQRGYYNNNAEQTDNLLKKINHELSEAYREQKITTKKEFYLTKSGDGKIFKDFPGVFNLMGVAIGENLDYGSYEQGRNILYSSKKDRKIAEKILDHSFSGRWQSAESEPISPPIALTGRVANRLILVANLIKIPIIIISIFGLGLMVLGSIFSKKQQIFYRDHLLITVGLGLTYIVFLFGVAWFCSFGETAQIRQYFMRVYTGVGVSIMQFIAVFSGLHFVKLFNRKKIKK</sequence>
<feature type="transmembrane region" description="Helical" evidence="1">
    <location>
        <begin position="558"/>
        <end position="583"/>
    </location>
</feature>
<feature type="transmembrane region" description="Helical" evidence="1">
    <location>
        <begin position="240"/>
        <end position="260"/>
    </location>
</feature>
<proteinExistence type="predicted"/>